<feature type="domain" description="HTH tetR-type" evidence="5">
    <location>
        <begin position="17"/>
        <end position="76"/>
    </location>
</feature>
<dbReference type="InterPro" id="IPR045823">
    <property type="entry name" value="TetR_C_32"/>
</dbReference>
<dbReference type="Pfam" id="PF19344">
    <property type="entry name" value="TetR_C_32"/>
    <property type="match status" value="1"/>
</dbReference>
<keyword evidence="1" id="KW-0805">Transcription regulation</keyword>
<keyword evidence="7" id="KW-1185">Reference proteome</keyword>
<dbReference type="RefSeq" id="WP_241036836.1">
    <property type="nucleotide sequence ID" value="NZ_BAAAJF010000036.1"/>
</dbReference>
<protein>
    <submittedName>
        <fullName evidence="6">TetR/AcrR family transcriptional regulator</fullName>
    </submittedName>
</protein>
<accession>A0ABS9TE43</accession>
<keyword evidence="3" id="KW-0804">Transcription</keyword>
<dbReference type="PANTHER" id="PTHR47506:SF1">
    <property type="entry name" value="HTH-TYPE TRANSCRIPTIONAL REGULATOR YJDC"/>
    <property type="match status" value="1"/>
</dbReference>
<organism evidence="6 7">
    <name type="scientific">Pseudonocardia alaniniphila</name>
    <dbReference type="NCBI Taxonomy" id="75291"/>
    <lineage>
        <taxon>Bacteria</taxon>
        <taxon>Bacillati</taxon>
        <taxon>Actinomycetota</taxon>
        <taxon>Actinomycetes</taxon>
        <taxon>Pseudonocardiales</taxon>
        <taxon>Pseudonocardiaceae</taxon>
        <taxon>Pseudonocardia</taxon>
    </lineage>
</organism>
<dbReference type="SUPFAM" id="SSF48498">
    <property type="entry name" value="Tetracyclin repressor-like, C-terminal domain"/>
    <property type="match status" value="1"/>
</dbReference>
<name>A0ABS9TE43_9PSEU</name>
<dbReference type="Gene3D" id="1.10.357.10">
    <property type="entry name" value="Tetracycline Repressor, domain 2"/>
    <property type="match status" value="1"/>
</dbReference>
<evidence type="ECO:0000256" key="1">
    <source>
        <dbReference type="ARBA" id="ARBA00023015"/>
    </source>
</evidence>
<comment type="caution">
    <text evidence="6">The sequence shown here is derived from an EMBL/GenBank/DDBJ whole genome shotgun (WGS) entry which is preliminary data.</text>
</comment>
<dbReference type="SUPFAM" id="SSF46689">
    <property type="entry name" value="Homeodomain-like"/>
    <property type="match status" value="1"/>
</dbReference>
<evidence type="ECO:0000256" key="4">
    <source>
        <dbReference type="PROSITE-ProRule" id="PRU00335"/>
    </source>
</evidence>
<sequence>MKALQDKRTSRWDAHRLARRAELTDAAITAIRTHGAGVGMDEVAATAGTSKTVVYRHFTDRTQLYVAVCARVAEVLVAQVRAAMNGADGPHAKTAAAIAAYLRLIENDPEVYRFVVHRPLVDRALDADPVADLASLIGDEAAAVIAAHLRRAGSATSAAAAWGHGVVGLVRAAADNWLARPAGTTRDELAAQLTALAWSGLSGVVAPPAAAQKEAAQKEEELA</sequence>
<evidence type="ECO:0000256" key="3">
    <source>
        <dbReference type="ARBA" id="ARBA00023163"/>
    </source>
</evidence>
<dbReference type="Proteomes" id="UP001299970">
    <property type="component" value="Unassembled WGS sequence"/>
</dbReference>
<keyword evidence="2 4" id="KW-0238">DNA-binding</keyword>
<dbReference type="PROSITE" id="PS50977">
    <property type="entry name" value="HTH_TETR_2"/>
    <property type="match status" value="1"/>
</dbReference>
<reference evidence="6 7" key="1">
    <citation type="submission" date="2022-03" db="EMBL/GenBank/DDBJ databases">
        <title>Pseudonocardia alaer sp. nov., a novel actinomycete isolated from reed forest soil.</title>
        <authorList>
            <person name="Wang L."/>
        </authorList>
    </citation>
    <scope>NUCLEOTIDE SEQUENCE [LARGE SCALE GENOMIC DNA]</scope>
    <source>
        <strain evidence="6 7">Y-16303</strain>
    </source>
</reference>
<evidence type="ECO:0000313" key="7">
    <source>
        <dbReference type="Proteomes" id="UP001299970"/>
    </source>
</evidence>
<evidence type="ECO:0000259" key="5">
    <source>
        <dbReference type="PROSITE" id="PS50977"/>
    </source>
</evidence>
<dbReference type="InterPro" id="IPR001647">
    <property type="entry name" value="HTH_TetR"/>
</dbReference>
<evidence type="ECO:0000256" key="2">
    <source>
        <dbReference type="ARBA" id="ARBA00023125"/>
    </source>
</evidence>
<gene>
    <name evidence="6" type="ORF">MMF94_14015</name>
</gene>
<feature type="DNA-binding region" description="H-T-H motif" evidence="4">
    <location>
        <begin position="39"/>
        <end position="58"/>
    </location>
</feature>
<evidence type="ECO:0000313" key="6">
    <source>
        <dbReference type="EMBL" id="MCH6166800.1"/>
    </source>
</evidence>
<proteinExistence type="predicted"/>
<dbReference type="EMBL" id="JAKXMK010000011">
    <property type="protein sequence ID" value="MCH6166800.1"/>
    <property type="molecule type" value="Genomic_DNA"/>
</dbReference>
<dbReference type="Pfam" id="PF00440">
    <property type="entry name" value="TetR_N"/>
    <property type="match status" value="1"/>
</dbReference>
<dbReference type="PANTHER" id="PTHR47506">
    <property type="entry name" value="TRANSCRIPTIONAL REGULATORY PROTEIN"/>
    <property type="match status" value="1"/>
</dbReference>
<dbReference type="InterPro" id="IPR036271">
    <property type="entry name" value="Tet_transcr_reg_TetR-rel_C_sf"/>
</dbReference>
<dbReference type="InterPro" id="IPR009057">
    <property type="entry name" value="Homeodomain-like_sf"/>
</dbReference>